<dbReference type="Gene3D" id="1.10.287.130">
    <property type="match status" value="1"/>
</dbReference>
<name>A0A142EJK1_9BACT</name>
<dbReference type="STRING" id="1727163.AO498_02785"/>
<dbReference type="GO" id="GO:0000155">
    <property type="term" value="F:phosphorelay sensor kinase activity"/>
    <property type="evidence" value="ECO:0007669"/>
    <property type="project" value="InterPro"/>
</dbReference>
<dbReference type="CDD" id="cd00082">
    <property type="entry name" value="HisKA"/>
    <property type="match status" value="1"/>
</dbReference>
<dbReference type="KEGG" id="alm:AO498_02785"/>
<dbReference type="SMART" id="SM00388">
    <property type="entry name" value="HisKA"/>
    <property type="match status" value="1"/>
</dbReference>
<dbReference type="Gene3D" id="3.30.565.10">
    <property type="entry name" value="Histidine kinase-like ATPase, C-terminal domain"/>
    <property type="match status" value="1"/>
</dbReference>
<keyword evidence="3" id="KW-0597">Phosphoprotein</keyword>
<evidence type="ECO:0000313" key="9">
    <source>
        <dbReference type="Proteomes" id="UP000073816"/>
    </source>
</evidence>
<comment type="catalytic activity">
    <reaction evidence="1">
        <text>ATP + protein L-histidine = ADP + protein N-phospho-L-histidine.</text>
        <dbReference type="EC" id="2.7.13.3"/>
    </reaction>
</comment>
<evidence type="ECO:0000256" key="5">
    <source>
        <dbReference type="SAM" id="Phobius"/>
    </source>
</evidence>
<dbReference type="InterPro" id="IPR036097">
    <property type="entry name" value="HisK_dim/P_sf"/>
</dbReference>
<dbReference type="Gene3D" id="3.30.450.20">
    <property type="entry name" value="PAS domain"/>
    <property type="match status" value="1"/>
</dbReference>
<dbReference type="PANTHER" id="PTHR43065:SF50">
    <property type="entry name" value="HISTIDINE KINASE"/>
    <property type="match status" value="1"/>
</dbReference>
<dbReference type="PATRIC" id="fig|1727163.4.peg.579"/>
<evidence type="ECO:0000313" key="8">
    <source>
        <dbReference type="EMBL" id="AMQ55306.1"/>
    </source>
</evidence>
<feature type="domain" description="Histidine kinase" evidence="6">
    <location>
        <begin position="370"/>
        <end position="584"/>
    </location>
</feature>
<dbReference type="PROSITE" id="PS50109">
    <property type="entry name" value="HIS_KIN"/>
    <property type="match status" value="1"/>
</dbReference>
<dbReference type="RefSeq" id="WP_067543488.1">
    <property type="nucleotide sequence ID" value="NZ_CP012836.1"/>
</dbReference>
<keyword evidence="5" id="KW-0812">Transmembrane</keyword>
<dbReference type="CDD" id="cd00130">
    <property type="entry name" value="PAS"/>
    <property type="match status" value="1"/>
</dbReference>
<evidence type="ECO:0000259" key="7">
    <source>
        <dbReference type="PROSITE" id="PS50112"/>
    </source>
</evidence>
<dbReference type="InterPro" id="IPR005467">
    <property type="entry name" value="His_kinase_dom"/>
</dbReference>
<dbReference type="SUPFAM" id="SSF55785">
    <property type="entry name" value="PYP-like sensor domain (PAS domain)"/>
    <property type="match status" value="1"/>
</dbReference>
<protein>
    <recommendedName>
        <fullName evidence="2">histidine kinase</fullName>
        <ecNumber evidence="2">2.7.13.3</ecNumber>
    </recommendedName>
</protein>
<sequence length="584" mass="65846">MEELKQKIVDKALLMTCIFASIPYIIALIRVFDTGLYYQAIFYSILFLILITLSVLRSKLGVSIKAHSIGLIFSALTIFQVYHISLTGAFWGLIPLMIYSLLGFKKHAIAYFIVFGVYLYLIGIGSFEGFVVPARDLNHLINEPTGMISSITSIMFIVYLIYVSTGKLFEYYANANGELLESESRLKYQIKKTPIPIVITSVDGTIIDYNEDAEKLFEVDGKNLRGTKSTDSYKNPEDRNRFVELFSQNGFVNELELELITQKRIAKIVTISSILFEDKERGSLFLNVFQDITDRKNYETQLEIYKENLEHLVKERTQQLEESHERIHAINREVSDKNLELQQTLQQLQETQAQLIQKEKMASLGSLVAGVAHEINNPLNFIMGAHGGLTQYFKEFGSENPKKTDFFLKSIQTGLERSTAIVKGLNLFSRTSESLNEVCDLHAILENSLLLLHAQLGDKIVIQKNYSRDPIMLRGNVGMLHQVFTNLLSNSAYAMRVTNGTISIETSLKNEQAEISIKDTGKGMSQEVLNKITDPFFTTKPPGEGTGLGLSITYSIIQKHHGSIRFESKEGEGTLVTILLPLTN</sequence>
<dbReference type="EC" id="2.7.13.3" evidence="2"/>
<reference evidence="9" key="1">
    <citation type="submission" date="2015-09" db="EMBL/GenBank/DDBJ databases">
        <title>Complete sequence of Algoriphagus sp. M8-2.</title>
        <authorList>
            <person name="Shintani M."/>
        </authorList>
    </citation>
    <scope>NUCLEOTIDE SEQUENCE [LARGE SCALE GENOMIC DNA]</scope>
    <source>
        <strain evidence="9">M8-2</strain>
    </source>
</reference>
<dbReference type="NCBIfam" id="TIGR00229">
    <property type="entry name" value="sensory_box"/>
    <property type="match status" value="1"/>
</dbReference>
<dbReference type="Proteomes" id="UP000073816">
    <property type="component" value="Chromosome"/>
</dbReference>
<keyword evidence="5" id="KW-1133">Transmembrane helix</keyword>
<dbReference type="SMART" id="SM00387">
    <property type="entry name" value="HATPase_c"/>
    <property type="match status" value="1"/>
</dbReference>
<gene>
    <name evidence="8" type="ORF">AO498_02785</name>
</gene>
<dbReference type="InterPro" id="IPR000014">
    <property type="entry name" value="PAS"/>
</dbReference>
<keyword evidence="5" id="KW-0472">Membrane</keyword>
<dbReference type="InterPro" id="IPR035965">
    <property type="entry name" value="PAS-like_dom_sf"/>
</dbReference>
<dbReference type="OrthoDB" id="9806995at2"/>
<dbReference type="PRINTS" id="PR00344">
    <property type="entry name" value="BCTRLSENSOR"/>
</dbReference>
<accession>A0A142EJK1</accession>
<keyword evidence="4" id="KW-0175">Coiled coil</keyword>
<proteinExistence type="predicted"/>
<feature type="transmembrane region" description="Helical" evidence="5">
    <location>
        <begin position="12"/>
        <end position="31"/>
    </location>
</feature>
<dbReference type="PANTHER" id="PTHR43065">
    <property type="entry name" value="SENSOR HISTIDINE KINASE"/>
    <property type="match status" value="1"/>
</dbReference>
<dbReference type="SUPFAM" id="SSF55874">
    <property type="entry name" value="ATPase domain of HSP90 chaperone/DNA topoisomerase II/histidine kinase"/>
    <property type="match status" value="1"/>
</dbReference>
<feature type="transmembrane region" description="Helical" evidence="5">
    <location>
        <begin position="144"/>
        <end position="162"/>
    </location>
</feature>
<feature type="coiled-coil region" evidence="4">
    <location>
        <begin position="295"/>
        <end position="361"/>
    </location>
</feature>
<evidence type="ECO:0000256" key="3">
    <source>
        <dbReference type="ARBA" id="ARBA00022553"/>
    </source>
</evidence>
<dbReference type="AlphaFoldDB" id="A0A142EJK1"/>
<keyword evidence="9" id="KW-1185">Reference proteome</keyword>
<dbReference type="Pfam" id="PF00512">
    <property type="entry name" value="HisKA"/>
    <property type="match status" value="1"/>
</dbReference>
<evidence type="ECO:0000256" key="2">
    <source>
        <dbReference type="ARBA" id="ARBA00012438"/>
    </source>
</evidence>
<organism evidence="8 9">
    <name type="scientific">Algoriphagus sanaruensis</name>
    <dbReference type="NCBI Taxonomy" id="1727163"/>
    <lineage>
        <taxon>Bacteria</taxon>
        <taxon>Pseudomonadati</taxon>
        <taxon>Bacteroidota</taxon>
        <taxon>Cytophagia</taxon>
        <taxon>Cytophagales</taxon>
        <taxon>Cyclobacteriaceae</taxon>
        <taxon>Algoriphagus</taxon>
    </lineage>
</organism>
<dbReference type="InterPro" id="IPR003661">
    <property type="entry name" value="HisK_dim/P_dom"/>
</dbReference>
<feature type="domain" description="PAS" evidence="7">
    <location>
        <begin position="182"/>
        <end position="248"/>
    </location>
</feature>
<feature type="transmembrane region" description="Helical" evidence="5">
    <location>
        <begin position="69"/>
        <end position="102"/>
    </location>
</feature>
<dbReference type="EMBL" id="CP012836">
    <property type="protein sequence ID" value="AMQ55306.1"/>
    <property type="molecule type" value="Genomic_DNA"/>
</dbReference>
<evidence type="ECO:0000256" key="4">
    <source>
        <dbReference type="SAM" id="Coils"/>
    </source>
</evidence>
<dbReference type="SUPFAM" id="SSF47384">
    <property type="entry name" value="Homodimeric domain of signal transducing histidine kinase"/>
    <property type="match status" value="1"/>
</dbReference>
<dbReference type="Pfam" id="PF13426">
    <property type="entry name" value="PAS_9"/>
    <property type="match status" value="1"/>
</dbReference>
<feature type="transmembrane region" description="Helical" evidence="5">
    <location>
        <begin position="108"/>
        <end position="132"/>
    </location>
</feature>
<dbReference type="PROSITE" id="PS50112">
    <property type="entry name" value="PAS"/>
    <property type="match status" value="1"/>
</dbReference>
<feature type="transmembrane region" description="Helical" evidence="5">
    <location>
        <begin position="37"/>
        <end position="57"/>
    </location>
</feature>
<dbReference type="Pfam" id="PF02518">
    <property type="entry name" value="HATPase_c"/>
    <property type="match status" value="1"/>
</dbReference>
<dbReference type="InterPro" id="IPR003594">
    <property type="entry name" value="HATPase_dom"/>
</dbReference>
<reference evidence="8 9" key="2">
    <citation type="journal article" date="2016" name="Genome Announc.">
        <title>Complete Genome Sequence of Algoriphagus sp. Strain M8-2, Isolated from a Brackish Lake.</title>
        <authorList>
            <person name="Muraguchi Y."/>
            <person name="Kushimoto K."/>
            <person name="Ohtsubo Y."/>
            <person name="Suzuki T."/>
            <person name="Dohra H."/>
            <person name="Kimbara K."/>
            <person name="Shintani M."/>
        </authorList>
    </citation>
    <scope>NUCLEOTIDE SEQUENCE [LARGE SCALE GENOMIC DNA]</scope>
    <source>
        <strain evidence="8 9">M8-2</strain>
    </source>
</reference>
<evidence type="ECO:0000256" key="1">
    <source>
        <dbReference type="ARBA" id="ARBA00000085"/>
    </source>
</evidence>
<dbReference type="InterPro" id="IPR004358">
    <property type="entry name" value="Sig_transdc_His_kin-like_C"/>
</dbReference>
<dbReference type="InterPro" id="IPR036890">
    <property type="entry name" value="HATPase_C_sf"/>
</dbReference>
<evidence type="ECO:0000259" key="6">
    <source>
        <dbReference type="PROSITE" id="PS50109"/>
    </source>
</evidence>